<dbReference type="RefSeq" id="WP_187223811.1">
    <property type="nucleotide sequence ID" value="NZ_JABVED010000019.1"/>
</dbReference>
<name>A0ABR7LE97_9PSEU</name>
<dbReference type="Proteomes" id="UP000734823">
    <property type="component" value="Unassembled WGS sequence"/>
</dbReference>
<protein>
    <submittedName>
        <fullName evidence="1">ImmA/IrrE family metallo-endopeptidase</fullName>
    </submittedName>
</protein>
<reference evidence="1 2" key="1">
    <citation type="submission" date="2020-06" db="EMBL/GenBank/DDBJ databases">
        <title>Actinokineospora xiongansis sp. nov., isolated from soil of Baiyangdian.</title>
        <authorList>
            <person name="Zhang X."/>
        </authorList>
    </citation>
    <scope>NUCLEOTIDE SEQUENCE [LARGE SCALE GENOMIC DNA]</scope>
    <source>
        <strain evidence="1 2">HBU206404</strain>
    </source>
</reference>
<dbReference type="EMBL" id="JABVED010000019">
    <property type="protein sequence ID" value="MBC6450724.1"/>
    <property type="molecule type" value="Genomic_DNA"/>
</dbReference>
<keyword evidence="2" id="KW-1185">Reference proteome</keyword>
<accession>A0ABR7LE97</accession>
<comment type="caution">
    <text evidence="1">The sequence shown here is derived from an EMBL/GenBank/DDBJ whole genome shotgun (WGS) entry which is preliminary data.</text>
</comment>
<gene>
    <name evidence="1" type="ORF">GPZ80_26545</name>
</gene>
<organism evidence="1 2">
    <name type="scientific">Actinokineospora xionganensis</name>
    <dbReference type="NCBI Taxonomy" id="2684470"/>
    <lineage>
        <taxon>Bacteria</taxon>
        <taxon>Bacillati</taxon>
        <taxon>Actinomycetota</taxon>
        <taxon>Actinomycetes</taxon>
        <taxon>Pseudonocardiales</taxon>
        <taxon>Pseudonocardiaceae</taxon>
        <taxon>Actinokineospora</taxon>
    </lineage>
</organism>
<evidence type="ECO:0000313" key="2">
    <source>
        <dbReference type="Proteomes" id="UP000734823"/>
    </source>
</evidence>
<evidence type="ECO:0000313" key="1">
    <source>
        <dbReference type="EMBL" id="MBC6450724.1"/>
    </source>
</evidence>
<proteinExistence type="predicted"/>
<sequence>MSTRSRKLVTTYLALVQRDGFSGRLIGPAVGGHNTAERVGALLAATDDYVAEPLRHLSSAQDLLDRRVEEVEAAAHSLDLSFDPRQIVTGLYPLGDLNAWTTPAAGGDLILMSSGAMGLVFLTLKINMMSAQMFGEPPILDRPQTLAALADVFAAHLRYGDPWRSVPLPPLTGHREVMLDLLVNASMRFAIGHEYGHIVAKHSQAGRTTLTSVDSKVDVHTRSVEDEFEADRIGAQLVLTEQWLAAAAEQDPLFVRRHGLAAAAAATGPLYFLLLDLVLHELDGELKVVGYPPAASGHPPSGQRWDALWPVIEQEYARAPMPVPPLDLPGGLMRWFEHLFLDLVPAIAQRLDARG</sequence>